<dbReference type="Proteomes" id="UP001180724">
    <property type="component" value="Unassembled WGS sequence"/>
</dbReference>
<keyword evidence="11" id="KW-0407">Ion channel</keyword>
<evidence type="ECO:0000313" key="15">
    <source>
        <dbReference type="Proteomes" id="UP001180724"/>
    </source>
</evidence>
<keyword evidence="3" id="KW-0813">Transport</keyword>
<evidence type="ECO:0000256" key="1">
    <source>
        <dbReference type="ARBA" id="ARBA00004141"/>
    </source>
</evidence>
<evidence type="ECO:0000256" key="11">
    <source>
        <dbReference type="ARBA" id="ARBA00023303"/>
    </source>
</evidence>
<name>A0ABU3ANG0_9ACTN</name>
<keyword evidence="8 13" id="KW-1133">Transmembrane helix</keyword>
<dbReference type="PANTHER" id="PTHR31462:SF5">
    <property type="entry name" value="ENDOSOMAL_LYSOSOMAL PROTON CHANNEL TMEM175"/>
    <property type="match status" value="1"/>
</dbReference>
<evidence type="ECO:0000256" key="10">
    <source>
        <dbReference type="ARBA" id="ARBA00023136"/>
    </source>
</evidence>
<feature type="transmembrane region" description="Helical" evidence="13">
    <location>
        <begin position="196"/>
        <end position="215"/>
    </location>
</feature>
<protein>
    <submittedName>
        <fullName evidence="14">TMEM175 family protein</fullName>
    </submittedName>
</protein>
<comment type="caution">
    <text evidence="14">The sequence shown here is derived from an EMBL/GenBank/DDBJ whole genome shotgun (WGS) entry which is preliminary data.</text>
</comment>
<sequence length="223" mass="24168">MGDSPLQGSERDGFAQTDTSRVEAFSDAVMAIAITILALEMRTPEHASGHLLSGLLHQWPVYLGYLISFAYIGVIWLNHHQAFTRIRTVDRGLHAANLALLLTTAALAFPTAVISEALQEDLVGSDARTAVALYALIAAAMCASWLWIYVHLAGKPALLSPRAEPRYVRQGQARSAAGILAYAVGGALGWFLHPVIALAVFLCLPVFYFVTSEGLPQVRRQRS</sequence>
<evidence type="ECO:0000256" key="7">
    <source>
        <dbReference type="ARBA" id="ARBA00022958"/>
    </source>
</evidence>
<feature type="transmembrane region" description="Helical" evidence="13">
    <location>
        <begin position="131"/>
        <end position="152"/>
    </location>
</feature>
<dbReference type="PANTHER" id="PTHR31462">
    <property type="entry name" value="ENDOSOMAL/LYSOSOMAL POTASSIUM CHANNEL TMEM175"/>
    <property type="match status" value="1"/>
</dbReference>
<feature type="transmembrane region" description="Helical" evidence="13">
    <location>
        <begin position="98"/>
        <end position="119"/>
    </location>
</feature>
<proteinExistence type="inferred from homology"/>
<evidence type="ECO:0000256" key="6">
    <source>
        <dbReference type="ARBA" id="ARBA00022826"/>
    </source>
</evidence>
<evidence type="ECO:0000256" key="3">
    <source>
        <dbReference type="ARBA" id="ARBA00022448"/>
    </source>
</evidence>
<comment type="catalytic activity">
    <reaction evidence="12">
        <text>K(+)(in) = K(+)(out)</text>
        <dbReference type="Rhea" id="RHEA:29463"/>
        <dbReference type="ChEBI" id="CHEBI:29103"/>
    </reaction>
</comment>
<evidence type="ECO:0000256" key="2">
    <source>
        <dbReference type="ARBA" id="ARBA00006920"/>
    </source>
</evidence>
<keyword evidence="15" id="KW-1185">Reference proteome</keyword>
<evidence type="ECO:0000256" key="4">
    <source>
        <dbReference type="ARBA" id="ARBA00022538"/>
    </source>
</evidence>
<feature type="transmembrane region" description="Helical" evidence="13">
    <location>
        <begin position="59"/>
        <end position="77"/>
    </location>
</feature>
<evidence type="ECO:0000256" key="5">
    <source>
        <dbReference type="ARBA" id="ARBA00022692"/>
    </source>
</evidence>
<keyword evidence="5 13" id="KW-0812">Transmembrane</keyword>
<keyword evidence="9" id="KW-0406">Ion transport</keyword>
<keyword evidence="4" id="KW-0633">Potassium transport</keyword>
<reference evidence="14" key="1">
    <citation type="submission" date="2024-05" db="EMBL/GenBank/DDBJ databases">
        <title>30 novel species of actinomycetes from the DSMZ collection.</title>
        <authorList>
            <person name="Nouioui I."/>
        </authorList>
    </citation>
    <scope>NUCLEOTIDE SEQUENCE</scope>
    <source>
        <strain evidence="14">DSM 40712</strain>
    </source>
</reference>
<dbReference type="InterPro" id="IPR010617">
    <property type="entry name" value="TMEM175-like"/>
</dbReference>
<evidence type="ECO:0000256" key="8">
    <source>
        <dbReference type="ARBA" id="ARBA00022989"/>
    </source>
</evidence>
<organism evidence="14 15">
    <name type="scientific">Streptomyces lancefieldiae</name>
    <dbReference type="NCBI Taxonomy" id="3075520"/>
    <lineage>
        <taxon>Bacteria</taxon>
        <taxon>Bacillati</taxon>
        <taxon>Actinomycetota</taxon>
        <taxon>Actinomycetes</taxon>
        <taxon>Kitasatosporales</taxon>
        <taxon>Streptomycetaceae</taxon>
        <taxon>Streptomyces</taxon>
    </lineage>
</organism>
<evidence type="ECO:0000313" key="14">
    <source>
        <dbReference type="EMBL" id="MDT0611102.1"/>
    </source>
</evidence>
<evidence type="ECO:0000256" key="9">
    <source>
        <dbReference type="ARBA" id="ARBA00023065"/>
    </source>
</evidence>
<dbReference type="RefSeq" id="WP_311572611.1">
    <property type="nucleotide sequence ID" value="NZ_JAVRFH010000010.1"/>
</dbReference>
<accession>A0ABU3ANG0</accession>
<dbReference type="EMBL" id="JAVRFH010000010">
    <property type="protein sequence ID" value="MDT0611102.1"/>
    <property type="molecule type" value="Genomic_DNA"/>
</dbReference>
<keyword evidence="7" id="KW-0630">Potassium</keyword>
<comment type="similarity">
    <text evidence="2">Belongs to the TMEM175 family.</text>
</comment>
<dbReference type="Pfam" id="PF06736">
    <property type="entry name" value="TMEM175"/>
    <property type="match status" value="1"/>
</dbReference>
<feature type="transmembrane region" description="Helical" evidence="13">
    <location>
        <begin position="173"/>
        <end position="190"/>
    </location>
</feature>
<gene>
    <name evidence="14" type="ORF">RM812_12815</name>
</gene>
<keyword evidence="10 13" id="KW-0472">Membrane</keyword>
<keyword evidence="6" id="KW-0631">Potassium channel</keyword>
<comment type="subcellular location">
    <subcellularLocation>
        <location evidence="1">Membrane</location>
        <topology evidence="1">Multi-pass membrane protein</topology>
    </subcellularLocation>
</comment>
<evidence type="ECO:0000256" key="12">
    <source>
        <dbReference type="ARBA" id="ARBA00034430"/>
    </source>
</evidence>
<evidence type="ECO:0000256" key="13">
    <source>
        <dbReference type="SAM" id="Phobius"/>
    </source>
</evidence>